<gene>
    <name evidence="2" type="ORF">F6B43_09205</name>
</gene>
<feature type="transmembrane region" description="Helical" evidence="1">
    <location>
        <begin position="231"/>
        <end position="255"/>
    </location>
</feature>
<dbReference type="EMBL" id="VYSA01000002">
    <property type="protein sequence ID" value="KAA9107631.1"/>
    <property type="molecule type" value="Genomic_DNA"/>
</dbReference>
<keyword evidence="1" id="KW-0812">Transmembrane</keyword>
<protein>
    <recommendedName>
        <fullName evidence="4">DUF4153 domain-containing protein</fullName>
    </recommendedName>
</protein>
<evidence type="ECO:0000313" key="2">
    <source>
        <dbReference type="EMBL" id="KAA9107631.1"/>
    </source>
</evidence>
<feature type="transmembrane region" description="Helical" evidence="1">
    <location>
        <begin position="101"/>
        <end position="122"/>
    </location>
</feature>
<dbReference type="InterPro" id="IPR047928">
    <property type="entry name" value="Perm_prefix_1"/>
</dbReference>
<feature type="transmembrane region" description="Helical" evidence="1">
    <location>
        <begin position="162"/>
        <end position="182"/>
    </location>
</feature>
<evidence type="ECO:0000313" key="3">
    <source>
        <dbReference type="Proteomes" id="UP000325827"/>
    </source>
</evidence>
<feature type="transmembrane region" description="Helical" evidence="1">
    <location>
        <begin position="436"/>
        <end position="456"/>
    </location>
</feature>
<keyword evidence="1" id="KW-0472">Membrane</keyword>
<dbReference type="OrthoDB" id="637094at2"/>
<dbReference type="RefSeq" id="WP_150448666.1">
    <property type="nucleotide sequence ID" value="NZ_VYSA01000002.1"/>
</dbReference>
<accession>A0A5J5IZ38</accession>
<keyword evidence="3" id="KW-1185">Reference proteome</keyword>
<feature type="transmembrane region" description="Helical" evidence="1">
    <location>
        <begin position="297"/>
        <end position="319"/>
    </location>
</feature>
<proteinExistence type="predicted"/>
<dbReference type="NCBIfam" id="NF038403">
    <property type="entry name" value="perm_prefix_1"/>
    <property type="match status" value="1"/>
</dbReference>
<feature type="transmembrane region" description="Helical" evidence="1">
    <location>
        <begin position="188"/>
        <end position="210"/>
    </location>
</feature>
<feature type="transmembrane region" description="Helical" evidence="1">
    <location>
        <begin position="134"/>
        <end position="155"/>
    </location>
</feature>
<feature type="transmembrane region" description="Helical" evidence="1">
    <location>
        <begin position="331"/>
        <end position="352"/>
    </location>
</feature>
<feature type="transmembrane region" description="Helical" evidence="1">
    <location>
        <begin position="397"/>
        <end position="415"/>
    </location>
</feature>
<keyword evidence="1" id="KW-1133">Transmembrane helix</keyword>
<dbReference type="AlphaFoldDB" id="A0A5J5IZ38"/>
<organism evidence="2 3">
    <name type="scientific">Microbacterium rhizomatis</name>
    <dbReference type="NCBI Taxonomy" id="1631477"/>
    <lineage>
        <taxon>Bacteria</taxon>
        <taxon>Bacillati</taxon>
        <taxon>Actinomycetota</taxon>
        <taxon>Actinomycetes</taxon>
        <taxon>Micrococcales</taxon>
        <taxon>Microbacteriaceae</taxon>
        <taxon>Microbacterium</taxon>
    </lineage>
</organism>
<feature type="transmembrane region" description="Helical" evidence="1">
    <location>
        <begin position="267"/>
        <end position="285"/>
    </location>
</feature>
<sequence length="459" mass="49476">MSSPDDLENQISTWRSFLSRRDAIAANDVAELEAHLRDQIDDLSHAGLAGDEAFIVAVKRMGSVDALSREFATEHSERLWKQLVLGEPADRRSESVRPRSALVLAIAFGVAAALAVKLPVLLGAGGVPPTSNGVVEFYACNAALLVLPFLAAYFAVRRRVRIVPLAVVATVFAVTAVVVNVYPFTANAATELLVAVHAPVALWLTVGIVYAGGDWRSGRARMDFIRFTGEWFVYFVLIALGGGVLCLVTVAVFQAVGVNAGLFVSDWILPCGAAGAVVIAAWLVEAKQAVIENIAPVLTKLFTPLFTLLLLALIVAGLVQQNVIDAQRDLLISFDLVLLVVVALLLYAISARDALAPPSWFERLQLLMVCSAIVVDLIVLVAMMGRIGTYGFSANKVASLGLNLILLINLAWSAWRLFGFVRGRAPFGRLESWQTGYLPVYFGWAMLVVIVFPPAFGFA</sequence>
<feature type="transmembrane region" description="Helical" evidence="1">
    <location>
        <begin position="364"/>
        <end position="385"/>
    </location>
</feature>
<dbReference type="Proteomes" id="UP000325827">
    <property type="component" value="Unassembled WGS sequence"/>
</dbReference>
<evidence type="ECO:0000256" key="1">
    <source>
        <dbReference type="SAM" id="Phobius"/>
    </source>
</evidence>
<name>A0A5J5IZ38_9MICO</name>
<evidence type="ECO:0008006" key="4">
    <source>
        <dbReference type="Google" id="ProtNLM"/>
    </source>
</evidence>
<comment type="caution">
    <text evidence="2">The sequence shown here is derived from an EMBL/GenBank/DDBJ whole genome shotgun (WGS) entry which is preliminary data.</text>
</comment>
<reference evidence="3" key="1">
    <citation type="submission" date="2019-09" db="EMBL/GenBank/DDBJ databases">
        <title>Mumia zhuanghuii sp. nov. isolated from the intestinal contents of plateau pika (Ochotona curzoniae) in the Qinghai-Tibet plateau of China.</title>
        <authorList>
            <person name="Tian Z."/>
        </authorList>
    </citation>
    <scope>NUCLEOTIDE SEQUENCE [LARGE SCALE GENOMIC DNA]</scope>
    <source>
        <strain evidence="3">JCM 30598</strain>
    </source>
</reference>